<gene>
    <name evidence="5" type="ORF">DGAL_LOCUS5862</name>
</gene>
<dbReference type="CDD" id="cd18808">
    <property type="entry name" value="SF1_C_Upf1"/>
    <property type="match status" value="1"/>
</dbReference>
<dbReference type="InterPro" id="IPR027417">
    <property type="entry name" value="P-loop_NTPase"/>
</dbReference>
<evidence type="ECO:0000259" key="3">
    <source>
        <dbReference type="Pfam" id="PF13087"/>
    </source>
</evidence>
<accession>A0A8J2RLS1</accession>
<dbReference type="Pfam" id="PF13086">
    <property type="entry name" value="AAA_11"/>
    <property type="match status" value="1"/>
</dbReference>
<feature type="domain" description="DNA2/NAM7 helicase helicase" evidence="2">
    <location>
        <begin position="301"/>
        <end position="573"/>
    </location>
</feature>
<evidence type="ECO:0000313" key="5">
    <source>
        <dbReference type="EMBL" id="CAH0103298.1"/>
    </source>
</evidence>
<dbReference type="Gene3D" id="3.40.50.300">
    <property type="entry name" value="P-loop containing nucleotide triphosphate hydrolases"/>
    <property type="match status" value="2"/>
</dbReference>
<dbReference type="SUPFAM" id="SSF52540">
    <property type="entry name" value="P-loop containing nucleoside triphosphate hydrolases"/>
    <property type="match status" value="1"/>
</dbReference>
<name>A0A8J2RLS1_9CRUS</name>
<feature type="domain" description="DNA2/NAM7 helicase-like C-terminal" evidence="3">
    <location>
        <begin position="586"/>
        <end position="773"/>
    </location>
</feature>
<dbReference type="InterPro" id="IPR045055">
    <property type="entry name" value="DNA2/NAM7-like"/>
</dbReference>
<dbReference type="OrthoDB" id="2423195at2759"/>
<dbReference type="Pfam" id="PF25396">
    <property type="entry name" value="ZNFX1"/>
    <property type="match status" value="1"/>
</dbReference>
<dbReference type="PANTHER" id="PTHR10887:SF341">
    <property type="entry name" value="NFX1-TYPE ZINC FINGER-CONTAINING PROTEIN 1"/>
    <property type="match status" value="1"/>
</dbReference>
<dbReference type="GO" id="GO:0004386">
    <property type="term" value="F:helicase activity"/>
    <property type="evidence" value="ECO:0007669"/>
    <property type="project" value="InterPro"/>
</dbReference>
<evidence type="ECO:0000256" key="1">
    <source>
        <dbReference type="SAM" id="MobiDB-lite"/>
    </source>
</evidence>
<dbReference type="EMBL" id="CAKKLH010000108">
    <property type="protein sequence ID" value="CAH0103298.1"/>
    <property type="molecule type" value="Genomic_DNA"/>
</dbReference>
<keyword evidence="6" id="KW-1185">Reference proteome</keyword>
<dbReference type="PANTHER" id="PTHR10887">
    <property type="entry name" value="DNA2/NAM7 HELICASE FAMILY"/>
    <property type="match status" value="1"/>
</dbReference>
<dbReference type="AlphaFoldDB" id="A0A8J2RLS1"/>
<feature type="domain" description="ZNFX1" evidence="4">
    <location>
        <begin position="112"/>
        <end position="221"/>
    </location>
</feature>
<feature type="compositionally biased region" description="Polar residues" evidence="1">
    <location>
        <begin position="14"/>
        <end position="27"/>
    </location>
</feature>
<dbReference type="GO" id="GO:0031048">
    <property type="term" value="P:regulatory ncRNA-mediated heterochromatin formation"/>
    <property type="evidence" value="ECO:0007669"/>
    <property type="project" value="TreeGrafter"/>
</dbReference>
<dbReference type="InterPro" id="IPR057373">
    <property type="entry name" value="ZNFX1"/>
</dbReference>
<sequence>MPGNMKADLPLTAKFQSTSNLSNMKPSTTPPPPQDFRVLHLMPLVADLLSNDDATTDELLRPNSTKKPYPNIKTYLETHFRLLWADFIQPLRETIGKFCKGREQVPPVDNPNQRIYFYRNVSFINNSFLSSTTVPDRSDSWRRYNIRFDSMPGFDWEKSKRLIYGSLVCLWNAPLRVIILATVSQSDPEELEKGWLTVSIENPPHNCDDFTSKTYTMLECEVFYEPYRVVMEAYQQLGEASFPFKDHLLGWKKDPGVPNYLLKSKIPGSQEYRITKSDGTCVTTKNVLNISTWPSAIELGVNPIQRTALHAAMTRRLALIQGPPGTGKTFIGRKIIATLLDNKHLWHDSGNYAQDNARLKEKFEKGKMHKFWESYGGLWRDNRSPIVVICLTNQALDQFLEGVLKCTKKIIRVGSQSQSALLEGYTMSILKENVVQDRKKYTESTFLYHKYRMNGLKKCIQDTVERIQGLTKKLSNMRKQSVQSPVKRDLAAESLMMLKLHQMEQTYRGQIREFNRMKAESEEALCRSVDVVGMTTTVLVEEAAQVLEPHIVASLTASCQHLIMIGDHLQLRPQCNVHKLATKYHMDVSLFERLVKNGVPSVMLAVQHRMRPEVARLIVPSVYSHLENHSSVLQYPVVPSVNRSVFFIDHDHQEAREVGGSSYYNTHEAAMALRLAHFLCEQGVQQEKITVLVTYAAQMRAMIAHRRDKYTLRSVDRIHITTVDNYQGEENDIIILSLVRNNKIRSVGFLRTPNRVCVALSRARHGLFILGNIRLLAGSGSKLWIHVQKVLTKNGEVDKEMTLRCDRHPQQIVKVKLPEHFPICGIVCKMKCGAILDCGHPCQLPCRNQCQHAVALCQYKVETLLPCGHSIQVPCSINNNNNFSDSSDCVVEECRLSVLKIKFNLKEEITKLLVKYSSDESMIMAADSLLKGKSLKDQWRMYQRMYYLCLSAGFKNDLERSYTYSTGNSETGQVKLQEQWADDLRASHRSVQEKSMEQHALAEGSWSVQCLKDALFQWRRLDLLRQCLTMLSVEPQSRPSETCHQLLNKAKVILQDDGKDSPDQKWTTSQENDAFALLKSVATMMEFDLTRPDVQMIMEPENEPLPDSDNLDCILSLQNMVL</sequence>
<dbReference type="Proteomes" id="UP000789390">
    <property type="component" value="Unassembled WGS sequence"/>
</dbReference>
<reference evidence="5" key="1">
    <citation type="submission" date="2021-11" db="EMBL/GenBank/DDBJ databases">
        <authorList>
            <person name="Schell T."/>
        </authorList>
    </citation>
    <scope>NUCLEOTIDE SEQUENCE</scope>
    <source>
        <strain evidence="5">M5</strain>
    </source>
</reference>
<organism evidence="5 6">
    <name type="scientific">Daphnia galeata</name>
    <dbReference type="NCBI Taxonomy" id="27404"/>
    <lineage>
        <taxon>Eukaryota</taxon>
        <taxon>Metazoa</taxon>
        <taxon>Ecdysozoa</taxon>
        <taxon>Arthropoda</taxon>
        <taxon>Crustacea</taxon>
        <taxon>Branchiopoda</taxon>
        <taxon>Diplostraca</taxon>
        <taxon>Cladocera</taxon>
        <taxon>Anomopoda</taxon>
        <taxon>Daphniidae</taxon>
        <taxon>Daphnia</taxon>
    </lineage>
</organism>
<dbReference type="InterPro" id="IPR047187">
    <property type="entry name" value="SF1_C_Upf1"/>
</dbReference>
<evidence type="ECO:0000313" key="6">
    <source>
        <dbReference type="Proteomes" id="UP000789390"/>
    </source>
</evidence>
<evidence type="ECO:0000259" key="4">
    <source>
        <dbReference type="Pfam" id="PF25396"/>
    </source>
</evidence>
<evidence type="ECO:0000259" key="2">
    <source>
        <dbReference type="Pfam" id="PF13086"/>
    </source>
</evidence>
<dbReference type="InterPro" id="IPR041679">
    <property type="entry name" value="DNA2/NAM7-like_C"/>
</dbReference>
<feature type="region of interest" description="Disordered" evidence="1">
    <location>
        <begin position="1"/>
        <end position="33"/>
    </location>
</feature>
<dbReference type="FunFam" id="3.40.50.300:FF:001366">
    <property type="entry name" value="ATP binding protein, putative"/>
    <property type="match status" value="1"/>
</dbReference>
<dbReference type="Pfam" id="PF13087">
    <property type="entry name" value="AAA_12"/>
    <property type="match status" value="1"/>
</dbReference>
<protein>
    <recommendedName>
        <fullName evidence="7">NFX1-type zinc finger-containing protein 1</fullName>
    </recommendedName>
</protein>
<comment type="caution">
    <text evidence="5">The sequence shown here is derived from an EMBL/GenBank/DDBJ whole genome shotgun (WGS) entry which is preliminary data.</text>
</comment>
<dbReference type="CDD" id="cd17936">
    <property type="entry name" value="EEXXEc_NFX1"/>
    <property type="match status" value="1"/>
</dbReference>
<dbReference type="GO" id="GO:0031380">
    <property type="term" value="C:nuclear RNA-directed RNA polymerase complex"/>
    <property type="evidence" value="ECO:0007669"/>
    <property type="project" value="TreeGrafter"/>
</dbReference>
<proteinExistence type="predicted"/>
<evidence type="ECO:0008006" key="7">
    <source>
        <dbReference type="Google" id="ProtNLM"/>
    </source>
</evidence>
<dbReference type="InterPro" id="IPR041677">
    <property type="entry name" value="DNA2/NAM7_AAA_11"/>
</dbReference>